<dbReference type="Proteomes" id="UP000032544">
    <property type="component" value="Unassembled WGS sequence"/>
</dbReference>
<evidence type="ECO:0000256" key="1">
    <source>
        <dbReference type="SAM" id="Phobius"/>
    </source>
</evidence>
<name>A0A0D8JD45_9BACT</name>
<feature type="transmembrane region" description="Helical" evidence="1">
    <location>
        <begin position="31"/>
        <end position="50"/>
    </location>
</feature>
<keyword evidence="3" id="KW-1185">Reference proteome</keyword>
<evidence type="ECO:0000313" key="3">
    <source>
        <dbReference type="Proteomes" id="UP000032544"/>
    </source>
</evidence>
<evidence type="ECO:0000313" key="2">
    <source>
        <dbReference type="EMBL" id="KJF44812.1"/>
    </source>
</evidence>
<reference evidence="2 3" key="1">
    <citation type="submission" date="2014-09" db="EMBL/GenBank/DDBJ databases">
        <title>Draft Genome Sequence of Draconibacterium sp. JN14CK-3.</title>
        <authorList>
            <person name="Dong C."/>
            <person name="Lai Q."/>
            <person name="Shao Z."/>
        </authorList>
    </citation>
    <scope>NUCLEOTIDE SEQUENCE [LARGE SCALE GENOMIC DNA]</scope>
    <source>
        <strain evidence="2 3">JN14CK-3</strain>
    </source>
</reference>
<accession>A0A0D8JD45</accession>
<dbReference type="EMBL" id="JRHC01000001">
    <property type="protein sequence ID" value="KJF44812.1"/>
    <property type="molecule type" value="Genomic_DNA"/>
</dbReference>
<keyword evidence="1" id="KW-0812">Transmembrane</keyword>
<keyword evidence="1" id="KW-0472">Membrane</keyword>
<keyword evidence="1" id="KW-1133">Transmembrane helix</keyword>
<organism evidence="2 3">
    <name type="scientific">Draconibacterium sediminis</name>
    <dbReference type="NCBI Taxonomy" id="1544798"/>
    <lineage>
        <taxon>Bacteria</taxon>
        <taxon>Pseudomonadati</taxon>
        <taxon>Bacteroidota</taxon>
        <taxon>Bacteroidia</taxon>
        <taxon>Marinilabiliales</taxon>
        <taxon>Prolixibacteraceae</taxon>
        <taxon>Draconibacterium</taxon>
    </lineage>
</organism>
<gene>
    <name evidence="2" type="ORF">LH29_05060</name>
</gene>
<protein>
    <submittedName>
        <fullName evidence="2">Uncharacterized protein</fullName>
    </submittedName>
</protein>
<comment type="caution">
    <text evidence="2">The sequence shown here is derived from an EMBL/GenBank/DDBJ whole genome shotgun (WGS) entry which is preliminary data.</text>
</comment>
<proteinExistence type="predicted"/>
<dbReference type="AlphaFoldDB" id="A0A0D8JD45"/>
<sequence>MQRIDHKYTKNYYFSRHYTTGKSNLSFKMKAIAKAFLTGLLLFILTLFIGSCKTCKCPAYSYQQLPQTGITAPSNS</sequence>